<sequence>MQVYFRYRFKQYILVAIAFLFGLLLAEMMVDEPDYPFGIFCFVVSFGVAETLRYKKWARKNRDSSSASS</sequence>
<protein>
    <submittedName>
        <fullName evidence="2">Uncharacterized protein</fullName>
    </submittedName>
</protein>
<gene>
    <name evidence="2" type="ORF">SAMN05192533_103346</name>
</gene>
<reference evidence="3" key="1">
    <citation type="submission" date="2016-10" db="EMBL/GenBank/DDBJ databases">
        <authorList>
            <person name="Varghese N."/>
            <person name="Submissions S."/>
        </authorList>
    </citation>
    <scope>NUCLEOTIDE SEQUENCE [LARGE SCALE GENOMIC DNA]</scope>
    <source>
        <strain evidence="3">B48,IBRC-M 10115,DSM 25386,CECT 8001</strain>
    </source>
</reference>
<organism evidence="2 3">
    <name type="scientific">Mesobacillus persicus</name>
    <dbReference type="NCBI Taxonomy" id="930146"/>
    <lineage>
        <taxon>Bacteria</taxon>
        <taxon>Bacillati</taxon>
        <taxon>Bacillota</taxon>
        <taxon>Bacilli</taxon>
        <taxon>Bacillales</taxon>
        <taxon>Bacillaceae</taxon>
        <taxon>Mesobacillus</taxon>
    </lineage>
</organism>
<accession>A0A1H7ZBM4</accession>
<name>A0A1H7ZBM4_9BACI</name>
<keyword evidence="1" id="KW-0472">Membrane</keyword>
<dbReference type="EMBL" id="FOBW01000003">
    <property type="protein sequence ID" value="SEM55631.1"/>
    <property type="molecule type" value="Genomic_DNA"/>
</dbReference>
<keyword evidence="3" id="KW-1185">Reference proteome</keyword>
<dbReference type="RefSeq" id="WP_090742681.1">
    <property type="nucleotide sequence ID" value="NZ_FOBW01000003.1"/>
</dbReference>
<feature type="transmembrane region" description="Helical" evidence="1">
    <location>
        <begin position="12"/>
        <end position="29"/>
    </location>
</feature>
<evidence type="ECO:0000313" key="2">
    <source>
        <dbReference type="EMBL" id="SEM55631.1"/>
    </source>
</evidence>
<proteinExistence type="predicted"/>
<feature type="transmembrane region" description="Helical" evidence="1">
    <location>
        <begin position="35"/>
        <end position="52"/>
    </location>
</feature>
<evidence type="ECO:0000256" key="1">
    <source>
        <dbReference type="SAM" id="Phobius"/>
    </source>
</evidence>
<keyword evidence="1" id="KW-0812">Transmembrane</keyword>
<evidence type="ECO:0000313" key="3">
    <source>
        <dbReference type="Proteomes" id="UP000198553"/>
    </source>
</evidence>
<dbReference type="AlphaFoldDB" id="A0A1H7ZBM4"/>
<dbReference type="Proteomes" id="UP000198553">
    <property type="component" value="Unassembled WGS sequence"/>
</dbReference>
<keyword evidence="1" id="KW-1133">Transmembrane helix</keyword>